<proteinExistence type="predicted"/>
<evidence type="ECO:0000313" key="2">
    <source>
        <dbReference type="EMBL" id="KKU15576.1"/>
    </source>
</evidence>
<dbReference type="EMBL" id="LCLJ01000007">
    <property type="protein sequence ID" value="KKU15576.1"/>
    <property type="molecule type" value="Genomic_DNA"/>
</dbReference>
<evidence type="ECO:0000313" key="3">
    <source>
        <dbReference type="Proteomes" id="UP000034727"/>
    </source>
</evidence>
<protein>
    <submittedName>
        <fullName evidence="2">Uncharacterized protein</fullName>
    </submittedName>
</protein>
<reference evidence="2 3" key="1">
    <citation type="journal article" date="2015" name="Nature">
        <title>rRNA introns, odd ribosomes, and small enigmatic genomes across a large radiation of phyla.</title>
        <authorList>
            <person name="Brown C.T."/>
            <person name="Hug L.A."/>
            <person name="Thomas B.C."/>
            <person name="Sharon I."/>
            <person name="Castelle C.J."/>
            <person name="Singh A."/>
            <person name="Wilkins M.J."/>
            <person name="Williams K.H."/>
            <person name="Banfield J.F."/>
        </authorList>
    </citation>
    <scope>NUCLEOTIDE SEQUENCE [LARGE SCALE GENOMIC DNA]</scope>
</reference>
<dbReference type="Proteomes" id="UP000034727">
    <property type="component" value="Unassembled WGS sequence"/>
</dbReference>
<dbReference type="AlphaFoldDB" id="A0A0G1N4P6"/>
<gene>
    <name evidence="2" type="ORF">UX22_C0007G0034</name>
</gene>
<accession>A0A0G1N4P6</accession>
<organism evidence="2 3">
    <name type="scientific">Candidatus Jorgensenbacteria bacterium GW2011_GWA2_45_9</name>
    <dbReference type="NCBI Taxonomy" id="1618663"/>
    <lineage>
        <taxon>Bacteria</taxon>
        <taxon>Candidatus Joergenseniibacteriota</taxon>
    </lineage>
</organism>
<name>A0A0G1N4P6_9BACT</name>
<feature type="region of interest" description="Disordered" evidence="1">
    <location>
        <begin position="1"/>
        <end position="33"/>
    </location>
</feature>
<sequence length="74" mass="8715">MSEQQKGFEGKPESPSPEEEKKELSLSPNEVHTMSYLIDRELLDLKKEKRPDDDDYTNKLKQLFLKLQGREFDS</sequence>
<evidence type="ECO:0000256" key="1">
    <source>
        <dbReference type="SAM" id="MobiDB-lite"/>
    </source>
</evidence>
<feature type="compositionally biased region" description="Basic and acidic residues" evidence="1">
    <location>
        <begin position="1"/>
        <end position="24"/>
    </location>
</feature>
<comment type="caution">
    <text evidence="2">The sequence shown here is derived from an EMBL/GenBank/DDBJ whole genome shotgun (WGS) entry which is preliminary data.</text>
</comment>